<gene>
    <name evidence="1" type="ORF">MAL03_05790</name>
</gene>
<dbReference type="AlphaFoldDB" id="A0AAE9KA12"/>
<accession>A0AAE9KA12</accession>
<proteinExistence type="predicted"/>
<evidence type="ECO:0000313" key="2">
    <source>
        <dbReference type="Proteomes" id="UP000829829"/>
    </source>
</evidence>
<dbReference type="RefSeq" id="WP_243807979.1">
    <property type="nucleotide sequence ID" value="NZ_CP091954.1"/>
</dbReference>
<protein>
    <submittedName>
        <fullName evidence="1">Uncharacterized protein</fullName>
    </submittedName>
</protein>
<sequence length="75" mass="8185">MEQKVLTSPSCDIPALLYAVDFGLVATHEFAAADLDSSTDRGLKPQRSDQSATGLLDSVDSRISYSELPYVQETY</sequence>
<dbReference type="Proteomes" id="UP000829829">
    <property type="component" value="Chromosome 1"/>
</dbReference>
<organism evidence="1 2">
    <name type="scientific">Leptospira noguchii</name>
    <dbReference type="NCBI Taxonomy" id="28182"/>
    <lineage>
        <taxon>Bacteria</taxon>
        <taxon>Pseudomonadati</taxon>
        <taxon>Spirochaetota</taxon>
        <taxon>Spirochaetia</taxon>
        <taxon>Leptospirales</taxon>
        <taxon>Leptospiraceae</taxon>
        <taxon>Leptospira</taxon>
    </lineage>
</organism>
<reference evidence="1" key="1">
    <citation type="submission" date="2022-02" db="EMBL/GenBank/DDBJ databases">
        <title>The genetically variable rfb locus in Leptospira is a mobile cassette and a molecular signature of serovar identity.</title>
        <authorList>
            <person name="Nieves C."/>
            <person name="Vincent A.T."/>
            <person name="Zarantonelli L."/>
            <person name="Picardeau M."/>
            <person name="Veyrier F.J."/>
            <person name="Buschiazzo A."/>
        </authorList>
    </citation>
    <scope>NUCLEOTIDE SEQUENCE</scope>
    <source>
        <strain evidence="1">IP1512017</strain>
    </source>
</reference>
<name>A0AAE9KA12_9LEPT</name>
<dbReference type="EMBL" id="CP091957">
    <property type="protein sequence ID" value="UOG57644.1"/>
    <property type="molecule type" value="Genomic_DNA"/>
</dbReference>
<evidence type="ECO:0000313" key="1">
    <source>
        <dbReference type="EMBL" id="UOG57644.1"/>
    </source>
</evidence>